<keyword evidence="1" id="KW-0472">Membrane</keyword>
<feature type="transmembrane region" description="Helical" evidence="1">
    <location>
        <begin position="12"/>
        <end position="34"/>
    </location>
</feature>
<proteinExistence type="predicted"/>
<protein>
    <submittedName>
        <fullName evidence="2">Uncharacterized protein</fullName>
    </submittedName>
</protein>
<keyword evidence="1" id="KW-0812">Transmembrane</keyword>
<evidence type="ECO:0000256" key="1">
    <source>
        <dbReference type="SAM" id="Phobius"/>
    </source>
</evidence>
<accession>A0A1Z3NC33</accession>
<organism evidence="2 3">
    <name type="scientific">Bdellovibrio bacteriovorus</name>
    <dbReference type="NCBI Taxonomy" id="959"/>
    <lineage>
        <taxon>Bacteria</taxon>
        <taxon>Pseudomonadati</taxon>
        <taxon>Bdellovibrionota</taxon>
        <taxon>Bdellovibrionia</taxon>
        <taxon>Bdellovibrionales</taxon>
        <taxon>Pseudobdellovibrionaceae</taxon>
        <taxon>Bdellovibrio</taxon>
    </lineage>
</organism>
<dbReference type="AlphaFoldDB" id="A0A1Z3NC33"/>
<evidence type="ECO:0000313" key="3">
    <source>
        <dbReference type="Proteomes" id="UP000197003"/>
    </source>
</evidence>
<reference evidence="2 3" key="1">
    <citation type="submission" date="2017-04" db="EMBL/GenBank/DDBJ databases">
        <title>Whole genome sequence of Bdellovibrio bacteriovorus strain SSB218315.</title>
        <authorList>
            <person name="Oyedara O."/>
            <person name="Rodriguez-Perez M.A."/>
        </authorList>
    </citation>
    <scope>NUCLEOTIDE SEQUENCE [LARGE SCALE GENOMIC DNA]</scope>
    <source>
        <strain evidence="2 3">SSB218315</strain>
    </source>
</reference>
<name>A0A1Z3NC33_BDEBC</name>
<dbReference type="EMBL" id="CP020946">
    <property type="protein sequence ID" value="ASD65033.1"/>
    <property type="molecule type" value="Genomic_DNA"/>
</dbReference>
<sequence>MDRKVKNSKVPLMIKMPALMAVVVILGVGLVTFLDDGMPQKAAPLICKIENEGHLKYEGQPVSFASHLFRSSDGRYYFGGLDSKSEKWRLMRIGFSQEMAPYLEQISSSDNDLLPGGGDHFSLVGSFGNVAVVRGEYEGREKYFPVVISEEKIQPKSSMALCNLPWSPDAEWTQLNDKNLLVTQGGVLGFYDVFTMKGLVPRGGAQTPDSILTVGGANALTYSQCSELQGNSKARVRISRQVIAYTSGDKPEISVYQSDAKELSLKPSTVSLPVEFFGSFMVAGKNFFGHRISGMLDAGERWQFSPLVDGSLDSSRKYETLKPVDFKRVTDEDGNLVEKDLWLAEEARENIFWRRSYVSRLIEPNQVVRYSVGFKLPPAKEKFLWEPMPGGRHLFVMNKDDVSYKVIKCD</sequence>
<evidence type="ECO:0000313" key="2">
    <source>
        <dbReference type="EMBL" id="ASD65033.1"/>
    </source>
</evidence>
<gene>
    <name evidence="2" type="ORF">B9G79_16390</name>
</gene>
<dbReference type="Proteomes" id="UP000197003">
    <property type="component" value="Chromosome"/>
</dbReference>
<keyword evidence="1" id="KW-1133">Transmembrane helix</keyword>